<dbReference type="PROSITE" id="PS50893">
    <property type="entry name" value="ABC_TRANSPORTER_2"/>
    <property type="match status" value="1"/>
</dbReference>
<reference evidence="10" key="1">
    <citation type="journal article" date="2015" name="Nature">
        <title>Complex archaea that bridge the gap between prokaryotes and eukaryotes.</title>
        <authorList>
            <person name="Spang A."/>
            <person name="Saw J.H."/>
            <person name="Jorgensen S.L."/>
            <person name="Zaremba-Niedzwiedzka K."/>
            <person name="Martijn J."/>
            <person name="Lind A.E."/>
            <person name="van Eijk R."/>
            <person name="Schleper C."/>
            <person name="Guy L."/>
            <person name="Ettema T.J."/>
        </authorList>
    </citation>
    <scope>NUCLEOTIDE SEQUENCE</scope>
</reference>
<dbReference type="SUPFAM" id="SSF52540">
    <property type="entry name" value="P-loop containing nucleoside triphosphate hydrolases"/>
    <property type="match status" value="1"/>
</dbReference>
<dbReference type="Pfam" id="PF08402">
    <property type="entry name" value="TOBE_2"/>
    <property type="match status" value="1"/>
</dbReference>
<dbReference type="InterPro" id="IPR003593">
    <property type="entry name" value="AAA+_ATPase"/>
</dbReference>
<dbReference type="InterPro" id="IPR003439">
    <property type="entry name" value="ABC_transporter-like_ATP-bd"/>
</dbReference>
<dbReference type="GO" id="GO:0005524">
    <property type="term" value="F:ATP binding"/>
    <property type="evidence" value="ECO:0007669"/>
    <property type="project" value="UniProtKB-KW"/>
</dbReference>
<sequence length="336" mass="36951">MATVTLDNIRKSFGKTQVIHGVDIDIADGEFIVIVGPSGCGKSTLLRMVAGLETVTEGEIRINAQRVNETEPMDRDIAMVFQNYALYPHMSVFDNMAYGLKIAGTPKAEIRERVGVAAELLQLGDYLKRRPRELSGGQRQRVAMGRAIVRKPAVFLFDEPLSNLDAKLRVQMRLEIKQLQRELGVTALYVTHDQVEAMTLADRMIVMNAGRADQIGKPLEVYSNPQTDFVAGFIGSPPTNFLDPVLVGRSMPADNRLGVRPEHMQLLIAGAGRLQAQVLHAEALGAETLVHLRLPDRAQITVRQDGAMPPPHDGTAVGLDWADVDEMVFGPDGRRL</sequence>
<dbReference type="InterPro" id="IPR015855">
    <property type="entry name" value="ABC_transpr_MalK-like"/>
</dbReference>
<dbReference type="InterPro" id="IPR012340">
    <property type="entry name" value="NA-bd_OB-fold"/>
</dbReference>
<dbReference type="Gene3D" id="2.40.50.100">
    <property type="match status" value="1"/>
</dbReference>
<evidence type="ECO:0000256" key="4">
    <source>
        <dbReference type="ARBA" id="ARBA00022597"/>
    </source>
</evidence>
<comment type="caution">
    <text evidence="10">The sequence shown here is derived from an EMBL/GenBank/DDBJ whole genome shotgun (WGS) entry which is preliminary data.</text>
</comment>
<name>A0A0F9CYR4_9ZZZZ</name>
<dbReference type="FunFam" id="3.40.50.300:FF:000042">
    <property type="entry name" value="Maltose/maltodextrin ABC transporter, ATP-binding protein"/>
    <property type="match status" value="1"/>
</dbReference>
<dbReference type="SUPFAM" id="SSF50331">
    <property type="entry name" value="MOP-like"/>
    <property type="match status" value="1"/>
</dbReference>
<keyword evidence="3" id="KW-0997">Cell inner membrane</keyword>
<keyword evidence="6" id="KW-0067">ATP-binding</keyword>
<dbReference type="EMBL" id="LAZR01031196">
    <property type="protein sequence ID" value="KKL54449.1"/>
    <property type="molecule type" value="Genomic_DNA"/>
</dbReference>
<dbReference type="Gene3D" id="2.40.50.140">
    <property type="entry name" value="Nucleic acid-binding proteins"/>
    <property type="match status" value="1"/>
</dbReference>
<dbReference type="SMART" id="SM00382">
    <property type="entry name" value="AAA"/>
    <property type="match status" value="1"/>
</dbReference>
<dbReference type="InterPro" id="IPR008995">
    <property type="entry name" value="Mo/tungstate-bd_C_term_dom"/>
</dbReference>
<evidence type="ECO:0000256" key="5">
    <source>
        <dbReference type="ARBA" id="ARBA00022741"/>
    </source>
</evidence>
<gene>
    <name evidence="10" type="ORF">LCGC14_2265300</name>
</gene>
<dbReference type="InterPro" id="IPR027417">
    <property type="entry name" value="P-loop_NTPase"/>
</dbReference>
<keyword evidence="8" id="KW-0472">Membrane</keyword>
<feature type="domain" description="ABC transporter" evidence="9">
    <location>
        <begin position="4"/>
        <end position="234"/>
    </location>
</feature>
<evidence type="ECO:0000256" key="3">
    <source>
        <dbReference type="ARBA" id="ARBA00022519"/>
    </source>
</evidence>
<evidence type="ECO:0000259" key="9">
    <source>
        <dbReference type="PROSITE" id="PS50893"/>
    </source>
</evidence>
<evidence type="ECO:0000313" key="10">
    <source>
        <dbReference type="EMBL" id="KKL54449.1"/>
    </source>
</evidence>
<keyword evidence="1" id="KW-0813">Transport</keyword>
<keyword evidence="7" id="KW-1278">Translocase</keyword>
<dbReference type="AlphaFoldDB" id="A0A0F9CYR4"/>
<evidence type="ECO:0000256" key="6">
    <source>
        <dbReference type="ARBA" id="ARBA00022840"/>
    </source>
</evidence>
<dbReference type="PANTHER" id="PTHR43875:SF12">
    <property type="entry name" value="SN-GLYCEROL-3-PHOSPHATE IMPORT ATP-BINDING PROTEIN UGPC"/>
    <property type="match status" value="1"/>
</dbReference>
<dbReference type="NCBIfam" id="NF008653">
    <property type="entry name" value="PRK11650.1"/>
    <property type="match status" value="1"/>
</dbReference>
<evidence type="ECO:0000256" key="7">
    <source>
        <dbReference type="ARBA" id="ARBA00022967"/>
    </source>
</evidence>
<dbReference type="GO" id="GO:0016887">
    <property type="term" value="F:ATP hydrolysis activity"/>
    <property type="evidence" value="ECO:0007669"/>
    <property type="project" value="InterPro"/>
</dbReference>
<accession>A0A0F9CYR4</accession>
<dbReference type="Pfam" id="PF00005">
    <property type="entry name" value="ABC_tran"/>
    <property type="match status" value="1"/>
</dbReference>
<dbReference type="GO" id="GO:0001407">
    <property type="term" value="P:glycerophosphodiester transmembrane transport"/>
    <property type="evidence" value="ECO:0007669"/>
    <property type="project" value="TreeGrafter"/>
</dbReference>
<dbReference type="Gene3D" id="3.40.50.300">
    <property type="entry name" value="P-loop containing nucleotide triphosphate hydrolases"/>
    <property type="match status" value="1"/>
</dbReference>
<dbReference type="GO" id="GO:0055052">
    <property type="term" value="C:ATP-binding cassette (ABC) transporter complex, substrate-binding subunit-containing"/>
    <property type="evidence" value="ECO:0007669"/>
    <property type="project" value="TreeGrafter"/>
</dbReference>
<dbReference type="PROSITE" id="PS00211">
    <property type="entry name" value="ABC_TRANSPORTER_1"/>
    <property type="match status" value="1"/>
</dbReference>
<dbReference type="InterPro" id="IPR047641">
    <property type="entry name" value="ABC_transpr_MalK/UgpC-like"/>
</dbReference>
<keyword evidence="5" id="KW-0547">Nucleotide-binding</keyword>
<dbReference type="InterPro" id="IPR017871">
    <property type="entry name" value="ABC_transporter-like_CS"/>
</dbReference>
<protein>
    <recommendedName>
        <fullName evidence="9">ABC transporter domain-containing protein</fullName>
    </recommendedName>
</protein>
<dbReference type="GO" id="GO:0015794">
    <property type="term" value="P:glycerol-3-phosphate transmembrane transport"/>
    <property type="evidence" value="ECO:0007669"/>
    <property type="project" value="TreeGrafter"/>
</dbReference>
<keyword evidence="2" id="KW-1003">Cell membrane</keyword>
<evidence type="ECO:0000256" key="2">
    <source>
        <dbReference type="ARBA" id="ARBA00022475"/>
    </source>
</evidence>
<keyword evidence="4" id="KW-0762">Sugar transport</keyword>
<proteinExistence type="predicted"/>
<dbReference type="GO" id="GO:0008643">
    <property type="term" value="P:carbohydrate transport"/>
    <property type="evidence" value="ECO:0007669"/>
    <property type="project" value="InterPro"/>
</dbReference>
<evidence type="ECO:0000256" key="8">
    <source>
        <dbReference type="ARBA" id="ARBA00023136"/>
    </source>
</evidence>
<evidence type="ECO:0000256" key="1">
    <source>
        <dbReference type="ARBA" id="ARBA00022448"/>
    </source>
</evidence>
<dbReference type="GO" id="GO:0140359">
    <property type="term" value="F:ABC-type transporter activity"/>
    <property type="evidence" value="ECO:0007669"/>
    <property type="project" value="InterPro"/>
</dbReference>
<dbReference type="PANTHER" id="PTHR43875">
    <property type="entry name" value="MALTODEXTRIN IMPORT ATP-BINDING PROTEIN MSMX"/>
    <property type="match status" value="1"/>
</dbReference>
<dbReference type="InterPro" id="IPR013611">
    <property type="entry name" value="Transp-assoc_OB_typ2"/>
</dbReference>
<organism evidence="10">
    <name type="scientific">marine sediment metagenome</name>
    <dbReference type="NCBI Taxonomy" id="412755"/>
    <lineage>
        <taxon>unclassified sequences</taxon>
        <taxon>metagenomes</taxon>
        <taxon>ecological metagenomes</taxon>
    </lineage>
</organism>
<dbReference type="CDD" id="cd03301">
    <property type="entry name" value="ABC_MalK_N"/>
    <property type="match status" value="1"/>
</dbReference>